<gene>
    <name evidence="4" type="ORF">G0U57_017226</name>
</gene>
<dbReference type="Pfam" id="PF00021">
    <property type="entry name" value="UPAR_LY6"/>
    <property type="match status" value="1"/>
</dbReference>
<dbReference type="GO" id="GO:0030154">
    <property type="term" value="P:cell differentiation"/>
    <property type="evidence" value="ECO:0007669"/>
    <property type="project" value="UniProtKB-ARBA"/>
</dbReference>
<evidence type="ECO:0000259" key="3">
    <source>
        <dbReference type="Pfam" id="PF00021"/>
    </source>
</evidence>
<comment type="caution">
    <text evidence="4">The sequence shown here is derived from an EMBL/GenBank/DDBJ whole genome shotgun (WGS) entry which is preliminary data.</text>
</comment>
<dbReference type="PANTHER" id="PTHR20914">
    <property type="entry name" value="LY6/PLAUR DOMAIN-CONTAINING PROTEIN 8"/>
    <property type="match status" value="1"/>
</dbReference>
<dbReference type="CDD" id="cd23572">
    <property type="entry name" value="TFP_LU_ECD_PINLYP_rpt2"/>
    <property type="match status" value="1"/>
</dbReference>
<evidence type="ECO:0000313" key="5">
    <source>
        <dbReference type="Proteomes" id="UP000765507"/>
    </source>
</evidence>
<dbReference type="SUPFAM" id="SSF57302">
    <property type="entry name" value="Snake toxin-like"/>
    <property type="match status" value="1"/>
</dbReference>
<protein>
    <recommendedName>
        <fullName evidence="3">UPAR/Ly6 domain-containing protein</fullName>
    </recommendedName>
</protein>
<organism evidence="4 5">
    <name type="scientific">Chelydra serpentina</name>
    <name type="common">Snapping turtle</name>
    <name type="synonym">Testudo serpentina</name>
    <dbReference type="NCBI Taxonomy" id="8475"/>
    <lineage>
        <taxon>Eukaryota</taxon>
        <taxon>Metazoa</taxon>
        <taxon>Chordata</taxon>
        <taxon>Craniata</taxon>
        <taxon>Vertebrata</taxon>
        <taxon>Euteleostomi</taxon>
        <taxon>Archelosauria</taxon>
        <taxon>Testudinata</taxon>
        <taxon>Testudines</taxon>
        <taxon>Cryptodira</taxon>
        <taxon>Durocryptodira</taxon>
        <taxon>Americhelydia</taxon>
        <taxon>Chelydroidea</taxon>
        <taxon>Chelydridae</taxon>
        <taxon>Chelydra</taxon>
    </lineage>
</organism>
<name>A0A8T1S6N7_CHESE</name>
<sequence>MNFGQGMTTRTSVACCVGDACRTTTVTVPPANTKPNGRSCRGCYAFNAAQCNEQTIACAGSETHCMDAAGTVTIGGSQMQSVMKGCVSESICAQLKVGSGTVAGMSASLTTAKCTVASGAAGAAPGPAGLLLPALTGLLLLQLLS</sequence>
<comment type="subcellular location">
    <subcellularLocation>
        <location evidence="1">Secreted</location>
    </subcellularLocation>
</comment>
<keyword evidence="2" id="KW-0964">Secreted</keyword>
<proteinExistence type="predicted"/>
<dbReference type="OrthoDB" id="9907178at2759"/>
<dbReference type="Proteomes" id="UP000765507">
    <property type="component" value="Unassembled WGS sequence"/>
</dbReference>
<feature type="domain" description="UPAR/Ly6" evidence="3">
    <location>
        <begin position="37"/>
        <end position="102"/>
    </location>
</feature>
<dbReference type="Gene3D" id="2.10.60.10">
    <property type="entry name" value="CD59"/>
    <property type="match status" value="1"/>
</dbReference>
<accession>A0A8T1S6N7</accession>
<dbReference type="InterPro" id="IPR016054">
    <property type="entry name" value="LY6_UPA_recep-like"/>
</dbReference>
<evidence type="ECO:0000256" key="1">
    <source>
        <dbReference type="ARBA" id="ARBA00004613"/>
    </source>
</evidence>
<dbReference type="PANTHER" id="PTHR20914:SF30">
    <property type="entry name" value="LY6_PLAUR DOMAIN CONTAINING 9"/>
    <property type="match status" value="1"/>
</dbReference>
<reference evidence="4 5" key="1">
    <citation type="journal article" date="2020" name="G3 (Bethesda)">
        <title>Draft Genome of the Common Snapping Turtle, Chelydra serpentina, a Model for Phenotypic Plasticity in Reptiles.</title>
        <authorList>
            <person name="Das D."/>
            <person name="Singh S.K."/>
            <person name="Bierstedt J."/>
            <person name="Erickson A."/>
            <person name="Galli G.L.J."/>
            <person name="Crossley D.A. 2nd"/>
            <person name="Rhen T."/>
        </authorList>
    </citation>
    <scope>NUCLEOTIDE SEQUENCE [LARGE SCALE GENOMIC DNA]</scope>
    <source>
        <strain evidence="4">KW</strain>
    </source>
</reference>
<dbReference type="AlphaFoldDB" id="A0A8T1S6N7"/>
<dbReference type="InterPro" id="IPR050918">
    <property type="entry name" value="CNF-like_PLA2_Inhibitor"/>
</dbReference>
<dbReference type="GO" id="GO:0005576">
    <property type="term" value="C:extracellular region"/>
    <property type="evidence" value="ECO:0007669"/>
    <property type="project" value="UniProtKB-SubCell"/>
</dbReference>
<keyword evidence="5" id="KW-1185">Reference proteome</keyword>
<dbReference type="InterPro" id="IPR045860">
    <property type="entry name" value="Snake_toxin-like_sf"/>
</dbReference>
<evidence type="ECO:0000256" key="2">
    <source>
        <dbReference type="ARBA" id="ARBA00022525"/>
    </source>
</evidence>
<dbReference type="EMBL" id="JAHGAV010000589">
    <property type="protein sequence ID" value="KAG6924488.1"/>
    <property type="molecule type" value="Genomic_DNA"/>
</dbReference>
<evidence type="ECO:0000313" key="4">
    <source>
        <dbReference type="EMBL" id="KAG6924488.1"/>
    </source>
</evidence>